<dbReference type="EMBL" id="JABAHY010000004">
    <property type="protein sequence ID" value="NLS09515.1"/>
    <property type="molecule type" value="Genomic_DNA"/>
</dbReference>
<feature type="region of interest" description="Disordered" evidence="1">
    <location>
        <begin position="1"/>
        <end position="57"/>
    </location>
</feature>
<keyword evidence="3" id="KW-1185">Reference proteome</keyword>
<dbReference type="Proteomes" id="UP000523139">
    <property type="component" value="Unassembled WGS sequence"/>
</dbReference>
<name>A0A7X8TIQ5_9MICC</name>
<accession>A0A7X8TIQ5</accession>
<sequence>MTEHTQPHQIRHEDSGTPSDEHRPGDPSPCPATPSAPAAMGGMATGPIPVVRRKQNR</sequence>
<organism evidence="2 3">
    <name type="scientific">Nesterenkonia sedimenti</name>
    <dbReference type="NCBI Taxonomy" id="1463632"/>
    <lineage>
        <taxon>Bacteria</taxon>
        <taxon>Bacillati</taxon>
        <taxon>Actinomycetota</taxon>
        <taxon>Actinomycetes</taxon>
        <taxon>Micrococcales</taxon>
        <taxon>Micrococcaceae</taxon>
        <taxon>Nesterenkonia</taxon>
    </lineage>
</organism>
<gene>
    <name evidence="2" type="ORF">HGQ17_05730</name>
</gene>
<reference evidence="2 3" key="1">
    <citation type="submission" date="2020-04" db="EMBL/GenBank/DDBJ databases">
        <title>Nesterenkonia sp. nov., isolated from marine sediment.</title>
        <authorList>
            <person name="Zhang G."/>
        </authorList>
    </citation>
    <scope>NUCLEOTIDE SEQUENCE [LARGE SCALE GENOMIC DNA]</scope>
    <source>
        <strain evidence="2 3">MY13</strain>
    </source>
</reference>
<feature type="compositionally biased region" description="Basic and acidic residues" evidence="1">
    <location>
        <begin position="1"/>
        <end position="25"/>
    </location>
</feature>
<dbReference type="RefSeq" id="WP_168887020.1">
    <property type="nucleotide sequence ID" value="NZ_JABAHY010000004.1"/>
</dbReference>
<evidence type="ECO:0000313" key="3">
    <source>
        <dbReference type="Proteomes" id="UP000523139"/>
    </source>
</evidence>
<feature type="compositionally biased region" description="Low complexity" evidence="1">
    <location>
        <begin position="35"/>
        <end position="49"/>
    </location>
</feature>
<protein>
    <submittedName>
        <fullName evidence="2">Uncharacterized protein</fullName>
    </submittedName>
</protein>
<proteinExistence type="predicted"/>
<evidence type="ECO:0000256" key="1">
    <source>
        <dbReference type="SAM" id="MobiDB-lite"/>
    </source>
</evidence>
<dbReference type="AlphaFoldDB" id="A0A7X8TIQ5"/>
<evidence type="ECO:0000313" key="2">
    <source>
        <dbReference type="EMBL" id="NLS09515.1"/>
    </source>
</evidence>
<comment type="caution">
    <text evidence="2">The sequence shown here is derived from an EMBL/GenBank/DDBJ whole genome shotgun (WGS) entry which is preliminary data.</text>
</comment>